<evidence type="ECO:0000256" key="6">
    <source>
        <dbReference type="ARBA" id="ARBA00023015"/>
    </source>
</evidence>
<evidence type="ECO:0000313" key="17">
    <source>
        <dbReference type="Proteomes" id="UP000808372"/>
    </source>
</evidence>
<dbReference type="Proteomes" id="UP000808372">
    <property type="component" value="Chromosome 10"/>
</dbReference>
<dbReference type="FunFam" id="1.20.1160.11:FF:000005">
    <property type="entry name" value="SIN3 transcription regulator family member B"/>
    <property type="match status" value="1"/>
</dbReference>
<evidence type="ECO:0000256" key="12">
    <source>
        <dbReference type="ARBA" id="ARBA00075095"/>
    </source>
</evidence>
<feature type="region of interest" description="Disordered" evidence="15">
    <location>
        <begin position="739"/>
        <end position="824"/>
    </location>
</feature>
<dbReference type="PANTHER" id="PTHR12346">
    <property type="entry name" value="SIN3B-RELATED"/>
    <property type="match status" value="1"/>
</dbReference>
<dbReference type="KEGG" id="snh:120054865"/>
<feature type="region of interest" description="Disordered" evidence="15">
    <location>
        <begin position="654"/>
        <end position="676"/>
    </location>
</feature>
<comment type="subunit">
    <text evidence="10">Component of the SIN3B complex, which includes SIN3B, HDAC2 or HDAC1, PHF12 and MORF4L1. Interacts with FOXK1/MNF, MXI, MAD, NCOR1 and SAP30. Interaction with SUDS3 enhances the interaction with HDAC1 to form a complex. Interacts with CRY1, HCFC1, MAD3, MAD4, MAEL, REST, RNF220 and SETDB1. Interacts with C6orf89. Interacts with MYT1L.</text>
</comment>
<sequence length="1222" mass="139536">MAKIQAHSNTKQINQIQDKAYVVQKQVQQQHFQKLKVEDALSYLDQVKIRFGNDPGIYNKFLDIMKEFKSQSIDTPGVINRVSQLFHGHPDLVLGFNAFLPPGYRIEIPKNGVVFLQSPFSAQVSPGQGKSIASPAVSATGSSVAEAGSAQSEAVASPESISSSSGPPEPPSRLSLPLPSRESQSQPQSSLVSPPASEPSPVEFDSAISYVNKIKNRFLDHPEIYRSFLEILHTYQVHCVINMKEQLDVKESRGRSSSGMTEDEVFSKVASLFKGQEDLLAEFGQFLPDAKRSLFTGSSLTGKDQLKRAEDEDMSKHSKKRSRPMLLPHMTPLLKKKMKFSCSQDQSFASVGKHGVLREFTFFDKVRRFFKSQEVYENFLRCIALFNQEVVSGAELLQLVTPFLGKFPELYTQFKSFLGDKELSHSMSGLSDRYMEGGGGREVDYASCKRLGSSYRALPKTYQQPKCSGRTAICKEVLNDTWVSFPSWSEDSTFASSKKTPYEEQLHRCEDERFELDVVLETNLATIRVLESVQKKLSRLSPEDQDRFRLDDCLGGTSEVIQRRAVYRIYGDKAPEIIEGLKRSPATAVPVVLKRLKAKEEEWREAQQGFNKIWREQYEKAYLKSLDHQGVNFKQNDMKALRSKSLLNEIESVYDERQEQSTEEGGVGQQGRDGSSAAVVSEPHMVFTYEDKQILEDAASLIIYHVKRQPTIHKDDKDHIKRIIQHFVPDLFFSRRGELSETEEWTDEEAEVEERGDRGGGGGSSSITGAVAAPVGQPQQHQQLNGESRRRRCTSPQTVELGGASSHSLAPEGGEKVDLRDPEAEHQKELDGVYNLFFVNNNWYFFLRLHQTLCQRLLRVYRQAERQLLEHRAEQNRERLLMAEGRRDKASDLAMELRLKQPSEVELEEYYPAFLDMVRSLLDGNLESTQYEDTLREMFTIHAYIGFTIDKLIQNTIRQLQHLVSDEVCLQVAELYLAERKRGAAGGNLSSQCVRAAWETSYQWKSERVMAEENCFKVLFIQNKGQVTLTIELLDTEEAQADDPLDVQCLSSYMEQFVGTESTLCSQTEGYFFKPVFLPRNLRHFRRWQVRQVEAMRCRREWHRQLGVESAGSLDCRFKLNTHKMVFVMNSEDYMYRRGALVKARKSQHRVAVKQHERFDKWHQGWLAEHVPPAADRSVHDWLMGEEEEDMIPCKTTCLNTQVKGLPVNRYQVHYSRKPPSP</sequence>
<dbReference type="InterPro" id="IPR036600">
    <property type="entry name" value="PAH_sf"/>
</dbReference>
<dbReference type="GO" id="GO:0003714">
    <property type="term" value="F:transcription corepressor activity"/>
    <property type="evidence" value="ECO:0007669"/>
    <property type="project" value="InterPro"/>
</dbReference>
<evidence type="ECO:0000256" key="13">
    <source>
        <dbReference type="ARBA" id="ARBA00081273"/>
    </source>
</evidence>
<evidence type="ECO:0000256" key="4">
    <source>
        <dbReference type="ARBA" id="ARBA00022737"/>
    </source>
</evidence>
<evidence type="ECO:0000256" key="3">
    <source>
        <dbReference type="ARBA" id="ARBA00022553"/>
    </source>
</evidence>
<dbReference type="Pfam" id="PF02671">
    <property type="entry name" value="PAH"/>
    <property type="match status" value="3"/>
</dbReference>
<dbReference type="PROSITE" id="PS51477">
    <property type="entry name" value="PAH"/>
    <property type="match status" value="3"/>
</dbReference>
<evidence type="ECO:0000256" key="14">
    <source>
        <dbReference type="PROSITE-ProRule" id="PRU00810"/>
    </source>
</evidence>
<evidence type="ECO:0000256" key="5">
    <source>
        <dbReference type="ARBA" id="ARBA00022843"/>
    </source>
</evidence>
<name>A0A8U1BT04_SALNM</name>
<dbReference type="SMART" id="SM00761">
    <property type="entry name" value="HDAC_interact"/>
    <property type="match status" value="1"/>
</dbReference>
<dbReference type="GeneID" id="120054865"/>
<dbReference type="Gene3D" id="1.20.1160.11">
    <property type="entry name" value="Paired amphipathic helix"/>
    <property type="match status" value="3"/>
</dbReference>
<dbReference type="FunFam" id="1.20.1160.11:FF:000001">
    <property type="entry name" value="Paired amphipathic helix protein Sin3"/>
    <property type="match status" value="1"/>
</dbReference>
<dbReference type="SUPFAM" id="SSF47762">
    <property type="entry name" value="PAH2 domain"/>
    <property type="match status" value="3"/>
</dbReference>
<dbReference type="OrthoDB" id="10265969at2759"/>
<dbReference type="InterPro" id="IPR003822">
    <property type="entry name" value="PAH"/>
</dbReference>
<keyword evidence="17" id="KW-1185">Reference proteome</keyword>
<evidence type="ECO:0000256" key="11">
    <source>
        <dbReference type="ARBA" id="ARBA00068511"/>
    </source>
</evidence>
<dbReference type="Pfam" id="PF08295">
    <property type="entry name" value="Sin3_corepress"/>
    <property type="match status" value="1"/>
</dbReference>
<evidence type="ECO:0000256" key="8">
    <source>
        <dbReference type="ARBA" id="ARBA00023242"/>
    </source>
</evidence>
<dbReference type="InterPro" id="IPR039774">
    <property type="entry name" value="Sin3-like"/>
</dbReference>
<dbReference type="RefSeq" id="XP_038858482.1">
    <property type="nucleotide sequence ID" value="XM_039002554.1"/>
</dbReference>
<evidence type="ECO:0000256" key="1">
    <source>
        <dbReference type="ARBA" id="ARBA00004123"/>
    </source>
</evidence>
<keyword evidence="4" id="KW-0677">Repeat</keyword>
<evidence type="ECO:0000256" key="15">
    <source>
        <dbReference type="SAM" id="MobiDB-lite"/>
    </source>
</evidence>
<dbReference type="GO" id="GO:0000122">
    <property type="term" value="P:negative regulation of transcription by RNA polymerase II"/>
    <property type="evidence" value="ECO:0007669"/>
    <property type="project" value="TreeGrafter"/>
</dbReference>
<evidence type="ECO:0000256" key="2">
    <source>
        <dbReference type="ARBA" id="ARBA00022491"/>
    </source>
</evidence>
<comment type="subcellular location">
    <subcellularLocation>
        <location evidence="1 14">Nucleus</location>
    </subcellularLocation>
</comment>
<organism evidence="17 18">
    <name type="scientific">Salvelinus namaycush</name>
    <name type="common">Lake trout</name>
    <name type="synonym">Salmo namaycush</name>
    <dbReference type="NCBI Taxonomy" id="8040"/>
    <lineage>
        <taxon>Eukaryota</taxon>
        <taxon>Metazoa</taxon>
        <taxon>Chordata</taxon>
        <taxon>Craniata</taxon>
        <taxon>Vertebrata</taxon>
        <taxon>Euteleostomi</taxon>
        <taxon>Actinopterygii</taxon>
        <taxon>Neopterygii</taxon>
        <taxon>Teleostei</taxon>
        <taxon>Protacanthopterygii</taxon>
        <taxon>Salmoniformes</taxon>
        <taxon>Salmonidae</taxon>
        <taxon>Salmoninae</taxon>
        <taxon>Salvelinus</taxon>
    </lineage>
</organism>
<gene>
    <name evidence="18" type="primary">LOC120054865</name>
</gene>
<feature type="compositionally biased region" description="Acidic residues" evidence="15">
    <location>
        <begin position="740"/>
        <end position="752"/>
    </location>
</feature>
<feature type="region of interest" description="Disordered" evidence="15">
    <location>
        <begin position="148"/>
        <end position="201"/>
    </location>
</feature>
<dbReference type="InterPro" id="IPR031693">
    <property type="entry name" value="Sin3_C"/>
</dbReference>
<dbReference type="PANTHER" id="PTHR12346:SF1">
    <property type="entry name" value="PAIRED AMPHIPATHIC HELIX PROTEIN SIN3B"/>
    <property type="match status" value="1"/>
</dbReference>
<keyword evidence="6" id="KW-0805">Transcription regulation</keyword>
<evidence type="ECO:0000256" key="9">
    <source>
        <dbReference type="ARBA" id="ARBA00054574"/>
    </source>
</evidence>
<feature type="compositionally biased region" description="Polar residues" evidence="15">
    <location>
        <begin position="777"/>
        <end position="786"/>
    </location>
</feature>
<evidence type="ECO:0000256" key="7">
    <source>
        <dbReference type="ARBA" id="ARBA00023163"/>
    </source>
</evidence>
<proteinExistence type="predicted"/>
<keyword evidence="3" id="KW-0597">Phosphoprotein</keyword>
<comment type="function">
    <text evidence="9">Acts as a transcriptional repressor. Interacts with MXI1 to repress MYC responsive genes and antagonize MYC oncogenic activities. Interacts with MAD-MAX heterodimers by binding to MAD. The heterodimer then represses transcription by tethering SIN3B to DNA. Also forms a complex with FOXK1 which represses transcription. With FOXK1, regulates cell cycle progression probably by repressing cell cycle inhibitor genes expression. As part of the SIN3B complex represses transcription and counteracts the histone acetyltransferase activity of EP300 through the recognition H3K27ac marks by PHF12 and the activity of the histone deacetylase HDAC2. SIN3B complex is recruited downstream of the constitutively active genes transcriptional start sites through interaction with histones and mitigates histone acetylation and RNA polymerase II progression within transcribed regions contributing to the regulation of transcription.</text>
</comment>
<keyword evidence="5" id="KW-0832">Ubl conjugation</keyword>
<protein>
    <recommendedName>
        <fullName evidence="11">Paired amphipathic helix protein Sin3b</fullName>
    </recommendedName>
    <alternativeName>
        <fullName evidence="12">Histone deacetylase complex subunit Sin3b</fullName>
    </alternativeName>
    <alternativeName>
        <fullName evidence="13">Transcriptional corepressor Sin3b</fullName>
    </alternativeName>
</protein>
<reference evidence="18" key="1">
    <citation type="submission" date="2025-08" db="UniProtKB">
        <authorList>
            <consortium name="RefSeq"/>
        </authorList>
    </citation>
    <scope>IDENTIFICATION</scope>
    <source>
        <tissue evidence="18">White muscle</tissue>
    </source>
</reference>
<feature type="domain" description="Histone deacetylase interacting" evidence="16">
    <location>
        <begin position="447"/>
        <end position="547"/>
    </location>
</feature>
<dbReference type="GO" id="GO:0070822">
    <property type="term" value="C:Sin3-type complex"/>
    <property type="evidence" value="ECO:0007669"/>
    <property type="project" value="TreeGrafter"/>
</dbReference>
<keyword evidence="7" id="KW-0804">Transcription</keyword>
<dbReference type="AlphaFoldDB" id="A0A8U1BT04"/>
<feature type="compositionally biased region" description="Basic and acidic residues" evidence="15">
    <location>
        <begin position="813"/>
        <end position="824"/>
    </location>
</feature>
<feature type="compositionally biased region" description="Low complexity" evidence="15">
    <location>
        <begin position="157"/>
        <end position="201"/>
    </location>
</feature>
<evidence type="ECO:0000313" key="18">
    <source>
        <dbReference type="RefSeq" id="XP_038858482.1"/>
    </source>
</evidence>
<keyword evidence="8 14" id="KW-0539">Nucleus</keyword>
<evidence type="ECO:0000259" key="16">
    <source>
        <dbReference type="SMART" id="SM00761"/>
    </source>
</evidence>
<dbReference type="Pfam" id="PF16879">
    <property type="entry name" value="Sin3a_C"/>
    <property type="match status" value="1"/>
</dbReference>
<dbReference type="FunFam" id="1.20.1160.11:FF:000002">
    <property type="entry name" value="Paired amphipathic helix protein SIN3"/>
    <property type="match status" value="1"/>
</dbReference>
<evidence type="ECO:0000256" key="10">
    <source>
        <dbReference type="ARBA" id="ARBA00061899"/>
    </source>
</evidence>
<keyword evidence="2" id="KW-0678">Repressor</keyword>
<dbReference type="InterPro" id="IPR013194">
    <property type="entry name" value="HDAC_interact_dom"/>
</dbReference>
<accession>A0A8U1BT04</accession>